<accession>A0A140LA39</accession>
<reference evidence="1 2" key="1">
    <citation type="submission" date="2015-12" db="EMBL/GenBank/DDBJ databases">
        <title>Draft genome sequnece of Fervidicola ferrireducens strain Y170.</title>
        <authorList>
            <person name="Patel B.K."/>
        </authorList>
    </citation>
    <scope>NUCLEOTIDE SEQUENCE [LARGE SCALE GENOMIC DNA]</scope>
    <source>
        <strain evidence="1 2">Y170</strain>
    </source>
</reference>
<evidence type="ECO:0000313" key="2">
    <source>
        <dbReference type="Proteomes" id="UP000070427"/>
    </source>
</evidence>
<keyword evidence="2" id="KW-1185">Reference proteome</keyword>
<dbReference type="RefSeq" id="WP_066353035.1">
    <property type="nucleotide sequence ID" value="NZ_LOED01000011.1"/>
</dbReference>
<proteinExistence type="predicted"/>
<dbReference type="EMBL" id="LOED01000011">
    <property type="protein sequence ID" value="KXG77414.1"/>
    <property type="molecule type" value="Genomic_DNA"/>
</dbReference>
<dbReference type="AlphaFoldDB" id="A0A140LA39"/>
<sequence length="74" mass="8458">MIAKKDRVKAALEGRLLDMPPCGEIALMDLSFEKRMELLGALRADLVVVHLYPDFPGNERFYAGLDELKYYNII</sequence>
<comment type="caution">
    <text evidence="1">The sequence shown here is derived from an EMBL/GenBank/DDBJ whole genome shotgun (WGS) entry which is preliminary data.</text>
</comment>
<gene>
    <name evidence="1" type="ORF">AN618_11420</name>
</gene>
<dbReference type="STRING" id="520764.AN618_11420"/>
<dbReference type="Proteomes" id="UP000070427">
    <property type="component" value="Unassembled WGS sequence"/>
</dbReference>
<dbReference type="InParanoid" id="A0A140LA39"/>
<name>A0A140LA39_9FIRM</name>
<evidence type="ECO:0000313" key="1">
    <source>
        <dbReference type="EMBL" id="KXG77414.1"/>
    </source>
</evidence>
<protein>
    <submittedName>
        <fullName evidence="1">Uncharacterized protein</fullName>
    </submittedName>
</protein>
<organism evidence="1 2">
    <name type="scientific">Fervidicola ferrireducens</name>
    <dbReference type="NCBI Taxonomy" id="520764"/>
    <lineage>
        <taxon>Bacteria</taxon>
        <taxon>Bacillati</taxon>
        <taxon>Bacillota</taxon>
        <taxon>Clostridia</taxon>
        <taxon>Thermosediminibacterales</taxon>
        <taxon>Thermosediminibacteraceae</taxon>
        <taxon>Fervidicola</taxon>
    </lineage>
</organism>